<dbReference type="EMBL" id="JBHMCT010000012">
    <property type="protein sequence ID" value="MFB9556572.1"/>
    <property type="molecule type" value="Genomic_DNA"/>
</dbReference>
<feature type="domain" description="ATP-grasp" evidence="5">
    <location>
        <begin position="118"/>
        <end position="324"/>
    </location>
</feature>
<evidence type="ECO:0000259" key="5">
    <source>
        <dbReference type="PROSITE" id="PS50975"/>
    </source>
</evidence>
<evidence type="ECO:0000313" key="7">
    <source>
        <dbReference type="Proteomes" id="UP001589716"/>
    </source>
</evidence>
<organism evidence="6 7">
    <name type="scientific">Streptomyces roseoviridis</name>
    <dbReference type="NCBI Taxonomy" id="67361"/>
    <lineage>
        <taxon>Bacteria</taxon>
        <taxon>Bacillati</taxon>
        <taxon>Actinomycetota</taxon>
        <taxon>Actinomycetes</taxon>
        <taxon>Kitasatosporales</taxon>
        <taxon>Streptomycetaceae</taxon>
        <taxon>Streptomyces</taxon>
    </lineage>
</organism>
<evidence type="ECO:0000256" key="3">
    <source>
        <dbReference type="ARBA" id="ARBA00022840"/>
    </source>
</evidence>
<dbReference type="RefSeq" id="WP_345491132.1">
    <property type="nucleotide sequence ID" value="NZ_BAAAWU010000001.1"/>
</dbReference>
<dbReference type="Proteomes" id="UP001589716">
    <property type="component" value="Unassembled WGS sequence"/>
</dbReference>
<comment type="caution">
    <text evidence="6">The sequence shown here is derived from an EMBL/GenBank/DDBJ whole genome shotgun (WGS) entry which is preliminary data.</text>
</comment>
<proteinExistence type="predicted"/>
<sequence length="422" mass="45726">MSLDVEPTGRPRVLVVGGKPKLVRKARELGLDVVHAQYPDAYDRGHWPYVDQALLVDYGDIDRLLPLARALHATYPFQAAVALFELGLLPAARINEELGLDGESVDTVELLLDKWRMRRHLAAKGISPVASAIGRSAQDLRDFVAAHGLPVIVKPVRESGSVGVFCVRDDAEVDAVAERYRSLDDKAWAPGDLAFADSFREFLMEEYLDGPEISVESLSFDGRHVVVGITDKAAFGGGSGFVELGLSQPSVHPDETLDEVRQLVADFLDAVGLRNGPAHTEIRLTPRGPRIIESHNRIGGYGVNEMVEVAYGVDMERYTLGIRFGKVEPLTGSPAPRAGVALRALTPEPGRVVEVTGVDAVRADPAFVDLHVKLRPGDVVNPLTWNEDIGGYVIARGTDAADAIAHSKRLAEAVHVRTEPVA</sequence>
<dbReference type="Pfam" id="PF18130">
    <property type="entry name" value="ATPgrasp_N"/>
    <property type="match status" value="1"/>
</dbReference>
<dbReference type="InterPro" id="IPR052032">
    <property type="entry name" value="ATP-dep_AA_Ligase"/>
</dbReference>
<dbReference type="InterPro" id="IPR011761">
    <property type="entry name" value="ATP-grasp"/>
</dbReference>
<evidence type="ECO:0000256" key="4">
    <source>
        <dbReference type="PROSITE-ProRule" id="PRU00409"/>
    </source>
</evidence>
<dbReference type="Gene3D" id="3.40.50.20">
    <property type="match status" value="1"/>
</dbReference>
<dbReference type="PANTHER" id="PTHR43585:SF2">
    <property type="entry name" value="ATP-GRASP ENZYME FSQD"/>
    <property type="match status" value="1"/>
</dbReference>
<keyword evidence="3 4" id="KW-0067">ATP-binding</keyword>
<evidence type="ECO:0000256" key="1">
    <source>
        <dbReference type="ARBA" id="ARBA00022598"/>
    </source>
</evidence>
<gene>
    <name evidence="6" type="ORF">ACFFTP_20570</name>
</gene>
<dbReference type="SUPFAM" id="SSF56059">
    <property type="entry name" value="Glutathione synthetase ATP-binding domain-like"/>
    <property type="match status" value="1"/>
</dbReference>
<keyword evidence="7" id="KW-1185">Reference proteome</keyword>
<dbReference type="Pfam" id="PF18603">
    <property type="entry name" value="LAL_C2"/>
    <property type="match status" value="1"/>
</dbReference>
<name>A0ABV5QST0_9ACTN</name>
<dbReference type="Pfam" id="PF13535">
    <property type="entry name" value="ATP-grasp_4"/>
    <property type="match status" value="1"/>
</dbReference>
<dbReference type="Gene3D" id="3.30.470.20">
    <property type="entry name" value="ATP-grasp fold, B domain"/>
    <property type="match status" value="1"/>
</dbReference>
<accession>A0ABV5QST0</accession>
<dbReference type="PROSITE" id="PS50975">
    <property type="entry name" value="ATP_GRASP"/>
    <property type="match status" value="1"/>
</dbReference>
<dbReference type="PANTHER" id="PTHR43585">
    <property type="entry name" value="FUMIPYRROLE BIOSYNTHESIS PROTEIN C"/>
    <property type="match status" value="1"/>
</dbReference>
<evidence type="ECO:0000313" key="6">
    <source>
        <dbReference type="EMBL" id="MFB9556572.1"/>
    </source>
</evidence>
<keyword evidence="1" id="KW-0436">Ligase</keyword>
<dbReference type="InterPro" id="IPR040570">
    <property type="entry name" value="LAL_C2"/>
</dbReference>
<reference evidence="6 7" key="1">
    <citation type="submission" date="2024-09" db="EMBL/GenBank/DDBJ databases">
        <authorList>
            <person name="Sun Q."/>
            <person name="Mori K."/>
        </authorList>
    </citation>
    <scope>NUCLEOTIDE SEQUENCE [LARGE SCALE GENOMIC DNA]</scope>
    <source>
        <strain evidence="6 7">JCM 4414</strain>
    </source>
</reference>
<evidence type="ECO:0000256" key="2">
    <source>
        <dbReference type="ARBA" id="ARBA00022741"/>
    </source>
</evidence>
<dbReference type="InterPro" id="IPR041472">
    <property type="entry name" value="BL00235/CARNS1_N"/>
</dbReference>
<keyword evidence="2 4" id="KW-0547">Nucleotide-binding</keyword>
<protein>
    <submittedName>
        <fullName evidence="6">ATP-grasp domain-containing protein</fullName>
    </submittedName>
</protein>